<evidence type="ECO:0000313" key="1">
    <source>
        <dbReference type="EMBL" id="KAF3493432.1"/>
    </source>
</evidence>
<organism evidence="1 2">
    <name type="scientific">Brassica cretica</name>
    <name type="common">Mustard</name>
    <dbReference type="NCBI Taxonomy" id="69181"/>
    <lineage>
        <taxon>Eukaryota</taxon>
        <taxon>Viridiplantae</taxon>
        <taxon>Streptophyta</taxon>
        <taxon>Embryophyta</taxon>
        <taxon>Tracheophyta</taxon>
        <taxon>Spermatophyta</taxon>
        <taxon>Magnoliopsida</taxon>
        <taxon>eudicotyledons</taxon>
        <taxon>Gunneridae</taxon>
        <taxon>Pentapetalae</taxon>
        <taxon>rosids</taxon>
        <taxon>malvids</taxon>
        <taxon>Brassicales</taxon>
        <taxon>Brassicaceae</taxon>
        <taxon>Brassiceae</taxon>
        <taxon>Brassica</taxon>
    </lineage>
</organism>
<reference evidence="1 2" key="1">
    <citation type="journal article" date="2020" name="BMC Genomics">
        <title>Intraspecific diversification of the crop wild relative Brassica cretica Lam. using demographic model selection.</title>
        <authorList>
            <person name="Kioukis A."/>
            <person name="Michalopoulou V.A."/>
            <person name="Briers L."/>
            <person name="Pirintsos S."/>
            <person name="Studholme D.J."/>
            <person name="Pavlidis P."/>
            <person name="Sarris P.F."/>
        </authorList>
    </citation>
    <scope>NUCLEOTIDE SEQUENCE [LARGE SCALE GENOMIC DNA]</scope>
    <source>
        <strain evidence="2">cv. PFS-1207/04</strain>
    </source>
</reference>
<sequence>MKTTQRLLESSVDVCVGILGVFGWIGFVNGEAQESVDERLESLSLLLTIQSQLCKPACNHYSRRFHSRNFFHPLFVDEISRWFKVE</sequence>
<keyword evidence="2" id="KW-1185">Reference proteome</keyword>
<dbReference type="EMBL" id="QGKV02002055">
    <property type="protein sequence ID" value="KAF3493432.1"/>
    <property type="molecule type" value="Genomic_DNA"/>
</dbReference>
<evidence type="ECO:0000313" key="2">
    <source>
        <dbReference type="Proteomes" id="UP000266723"/>
    </source>
</evidence>
<comment type="caution">
    <text evidence="1">The sequence shown here is derived from an EMBL/GenBank/DDBJ whole genome shotgun (WGS) entry which is preliminary data.</text>
</comment>
<gene>
    <name evidence="1" type="ORF">DY000_02055851</name>
</gene>
<proteinExistence type="predicted"/>
<accession>A0ABQ7A6Y3</accession>
<protein>
    <submittedName>
        <fullName evidence="1">Uncharacterized protein</fullName>
    </submittedName>
</protein>
<dbReference type="Proteomes" id="UP000266723">
    <property type="component" value="Unassembled WGS sequence"/>
</dbReference>
<name>A0ABQ7A6Y3_BRACR</name>